<evidence type="ECO:0000256" key="4">
    <source>
        <dbReference type="ARBA" id="ARBA00022535"/>
    </source>
</evidence>
<feature type="compositionally biased region" description="Polar residues" evidence="21">
    <location>
        <begin position="74"/>
        <end position="86"/>
    </location>
</feature>
<comment type="catalytic activity">
    <reaction evidence="19">
        <text>Rb(+)(in) = Rb(+)(out)</text>
        <dbReference type="Rhea" id="RHEA:78547"/>
        <dbReference type="ChEBI" id="CHEBI:49847"/>
    </reaction>
</comment>
<name>A0A6G1ANP1_CROCR</name>
<dbReference type="InterPro" id="IPR014710">
    <property type="entry name" value="RmlC-like_jellyroll"/>
</dbReference>
<keyword evidence="14" id="KW-0844">Vision</keyword>
<evidence type="ECO:0000256" key="3">
    <source>
        <dbReference type="ARBA" id="ARBA00022448"/>
    </source>
</evidence>
<feature type="non-terminal residue" evidence="24">
    <location>
        <position position="1"/>
    </location>
</feature>
<keyword evidence="12" id="KW-1071">Ligand-gated ion channel</keyword>
<proteinExistence type="predicted"/>
<keyword evidence="25" id="KW-1185">Reference proteome</keyword>
<dbReference type="PROSITE" id="PS00889">
    <property type="entry name" value="CNMP_BINDING_2"/>
    <property type="match status" value="1"/>
</dbReference>
<comment type="caution">
    <text evidence="24">The sequence shown here is derived from an EMBL/GenBank/DDBJ whole genome shotgun (WGS) entry which is preliminary data.</text>
</comment>
<dbReference type="Proteomes" id="UP000475037">
    <property type="component" value="Unassembled WGS sequence"/>
</dbReference>
<evidence type="ECO:0000256" key="11">
    <source>
        <dbReference type="ARBA" id="ARBA00023136"/>
    </source>
</evidence>
<feature type="compositionally biased region" description="Basic and acidic residues" evidence="21">
    <location>
        <begin position="13"/>
        <end position="23"/>
    </location>
</feature>
<dbReference type="PANTHER" id="PTHR45638:SF8">
    <property type="entry name" value="CYCLIC NUCLEOTIDE-GATED CATION CHANNEL BETA-3"/>
    <property type="match status" value="1"/>
</dbReference>
<evidence type="ECO:0000256" key="10">
    <source>
        <dbReference type="ARBA" id="ARBA00023065"/>
    </source>
</evidence>
<dbReference type="SMART" id="SM00100">
    <property type="entry name" value="cNMP"/>
    <property type="match status" value="1"/>
</dbReference>
<evidence type="ECO:0000256" key="20">
    <source>
        <dbReference type="ARBA" id="ARBA00044691"/>
    </source>
</evidence>
<feature type="compositionally biased region" description="Basic and acidic residues" evidence="21">
    <location>
        <begin position="87"/>
        <end position="102"/>
    </location>
</feature>
<gene>
    <name evidence="24" type="primary">Cngb3</name>
    <name evidence="24" type="ORF">FOF47_R03406</name>
</gene>
<evidence type="ECO:0000256" key="8">
    <source>
        <dbReference type="ARBA" id="ARBA00022989"/>
    </source>
</evidence>
<evidence type="ECO:0000256" key="17">
    <source>
        <dbReference type="ARBA" id="ARBA00036634"/>
    </source>
</evidence>
<dbReference type="GO" id="GO:0005886">
    <property type="term" value="C:plasma membrane"/>
    <property type="evidence" value="ECO:0007669"/>
    <property type="project" value="UniProtKB-ARBA"/>
</dbReference>
<dbReference type="CDD" id="cd00038">
    <property type="entry name" value="CAP_ED"/>
    <property type="match status" value="1"/>
</dbReference>
<feature type="compositionally biased region" description="Basic and acidic residues" evidence="21">
    <location>
        <begin position="57"/>
        <end position="73"/>
    </location>
</feature>
<comment type="catalytic activity">
    <reaction evidence="20">
        <text>Cs(+)(in) = Cs(+)(out)</text>
        <dbReference type="Rhea" id="RHEA:78555"/>
        <dbReference type="ChEBI" id="CHEBI:49547"/>
    </reaction>
</comment>
<dbReference type="AlphaFoldDB" id="A0A6G1ANP1"/>
<evidence type="ECO:0000256" key="12">
    <source>
        <dbReference type="ARBA" id="ARBA00023286"/>
    </source>
</evidence>
<evidence type="ECO:0000259" key="23">
    <source>
        <dbReference type="PROSITE" id="PS50042"/>
    </source>
</evidence>
<feature type="non-terminal residue" evidence="24">
    <location>
        <position position="809"/>
    </location>
</feature>
<dbReference type="GO" id="GO:0001750">
    <property type="term" value="C:photoreceptor outer segment"/>
    <property type="evidence" value="ECO:0007669"/>
    <property type="project" value="TreeGrafter"/>
</dbReference>
<feature type="transmembrane region" description="Helical" evidence="22">
    <location>
        <begin position="213"/>
        <end position="235"/>
    </location>
</feature>
<keyword evidence="9" id="KW-0142">cGMP-binding</keyword>
<feature type="compositionally biased region" description="Basic and acidic residues" evidence="21">
    <location>
        <begin position="727"/>
        <end position="755"/>
    </location>
</feature>
<dbReference type="SUPFAM" id="SSF51206">
    <property type="entry name" value="cAMP-binding domain-like"/>
    <property type="match status" value="1"/>
</dbReference>
<dbReference type="EMBL" id="VOAJ01004384">
    <property type="protein sequence ID" value="KAF0877485.1"/>
    <property type="molecule type" value="Genomic_DNA"/>
</dbReference>
<comment type="catalytic activity">
    <reaction evidence="17">
        <text>Ca(2+)(in) = Ca(2+)(out)</text>
        <dbReference type="Rhea" id="RHEA:29671"/>
        <dbReference type="ChEBI" id="CHEBI:29108"/>
    </reaction>
</comment>
<dbReference type="FunFam" id="1.10.287.630:FF:000001">
    <property type="entry name" value="Cyclic nucleotide-gated channel alpha 3"/>
    <property type="match status" value="1"/>
</dbReference>
<keyword evidence="7" id="KW-0547">Nucleotide-binding</keyword>
<feature type="region of interest" description="Disordered" evidence="21">
    <location>
        <begin position="1"/>
        <end position="111"/>
    </location>
</feature>
<dbReference type="Gene3D" id="2.60.120.10">
    <property type="entry name" value="Jelly Rolls"/>
    <property type="match status" value="1"/>
</dbReference>
<dbReference type="GO" id="GO:0006816">
    <property type="term" value="P:calcium ion transport"/>
    <property type="evidence" value="ECO:0007669"/>
    <property type="project" value="UniProtKB-ARBA"/>
</dbReference>
<evidence type="ECO:0000256" key="6">
    <source>
        <dbReference type="ARBA" id="ARBA00022692"/>
    </source>
</evidence>
<evidence type="ECO:0000256" key="16">
    <source>
        <dbReference type="ARBA" id="ARBA00036239"/>
    </source>
</evidence>
<evidence type="ECO:0000256" key="2">
    <source>
        <dbReference type="ARBA" id="ARBA00004141"/>
    </source>
</evidence>
<evidence type="ECO:0000256" key="5">
    <source>
        <dbReference type="ARBA" id="ARBA00022606"/>
    </source>
</evidence>
<dbReference type="GO" id="GO:0044877">
    <property type="term" value="F:protein-containing complex binding"/>
    <property type="evidence" value="ECO:0007669"/>
    <property type="project" value="TreeGrafter"/>
</dbReference>
<comment type="catalytic activity">
    <reaction evidence="15">
        <text>K(+)(in) = K(+)(out)</text>
        <dbReference type="Rhea" id="RHEA:29463"/>
        <dbReference type="ChEBI" id="CHEBI:29103"/>
    </reaction>
</comment>
<dbReference type="Gene3D" id="1.10.287.70">
    <property type="match status" value="1"/>
</dbReference>
<evidence type="ECO:0000256" key="18">
    <source>
        <dbReference type="ARBA" id="ARBA00044635"/>
    </source>
</evidence>
<dbReference type="Pfam" id="PF00027">
    <property type="entry name" value="cNMP_binding"/>
    <property type="match status" value="1"/>
</dbReference>
<dbReference type="InterPro" id="IPR050866">
    <property type="entry name" value="CNG_cation_channel"/>
</dbReference>
<evidence type="ECO:0000313" key="25">
    <source>
        <dbReference type="Proteomes" id="UP000475037"/>
    </source>
</evidence>
<dbReference type="GO" id="GO:0017071">
    <property type="term" value="C:intracellular cyclic nucleotide activated cation channel complex"/>
    <property type="evidence" value="ECO:0007669"/>
    <property type="project" value="TreeGrafter"/>
</dbReference>
<dbReference type="FunFam" id="1.10.287.70:FF:000072">
    <property type="entry name" value="Cyclic nucleotide gated channel beta 3"/>
    <property type="match status" value="1"/>
</dbReference>
<keyword evidence="11 22" id="KW-0472">Membrane</keyword>
<dbReference type="SUPFAM" id="SSF81324">
    <property type="entry name" value="Voltage-gated potassium channels"/>
    <property type="match status" value="1"/>
</dbReference>
<keyword evidence="5" id="KW-0716">Sensory transduction</keyword>
<keyword evidence="6 22" id="KW-0812">Transmembrane</keyword>
<dbReference type="PROSITE" id="PS50042">
    <property type="entry name" value="CNMP_BINDING_3"/>
    <property type="match status" value="1"/>
</dbReference>
<feature type="domain" description="Cyclic nucleotide-binding" evidence="23">
    <location>
        <begin position="528"/>
        <end position="627"/>
    </location>
</feature>
<evidence type="ECO:0000256" key="15">
    <source>
        <dbReference type="ARBA" id="ARBA00034430"/>
    </source>
</evidence>
<dbReference type="InterPro" id="IPR018488">
    <property type="entry name" value="cNMP-bd_CS"/>
</dbReference>
<dbReference type="Pfam" id="PF00520">
    <property type="entry name" value="Ion_trans"/>
    <property type="match status" value="1"/>
</dbReference>
<dbReference type="GO" id="GO:0030553">
    <property type="term" value="F:cGMP binding"/>
    <property type="evidence" value="ECO:0007669"/>
    <property type="project" value="UniProtKB-KW"/>
</dbReference>
<comment type="catalytic activity">
    <reaction evidence="18">
        <text>Li(+)(in) = Li(+)(out)</text>
        <dbReference type="Rhea" id="RHEA:78551"/>
        <dbReference type="ChEBI" id="CHEBI:49713"/>
    </reaction>
</comment>
<evidence type="ECO:0000256" key="19">
    <source>
        <dbReference type="ARBA" id="ARBA00044657"/>
    </source>
</evidence>
<protein>
    <submittedName>
        <fullName evidence="24">CNGB3 protein</fullName>
    </submittedName>
</protein>
<evidence type="ECO:0000256" key="1">
    <source>
        <dbReference type="ARBA" id="ARBA00000309"/>
    </source>
</evidence>
<keyword evidence="8 22" id="KW-1133">Transmembrane helix</keyword>
<dbReference type="Gene3D" id="1.10.287.630">
    <property type="entry name" value="Helix hairpin bin"/>
    <property type="match status" value="1"/>
</dbReference>
<dbReference type="InterPro" id="IPR018490">
    <property type="entry name" value="cNMP-bd_dom_sf"/>
</dbReference>
<keyword evidence="4" id="KW-0140">cGMP</keyword>
<accession>A0A6G1ANP1</accession>
<feature type="compositionally biased region" description="Polar residues" evidence="21">
    <location>
        <begin position="26"/>
        <end position="35"/>
    </location>
</feature>
<dbReference type="PANTHER" id="PTHR45638">
    <property type="entry name" value="CYCLIC NUCLEOTIDE-GATED CATION CHANNEL SUBUNIT A"/>
    <property type="match status" value="1"/>
</dbReference>
<keyword evidence="10" id="KW-0406">Ion transport</keyword>
<sequence length="809" mass="92714">MFKSLTIKSNKVKPREGNDESKQGPDPSNQPQQSTRQEENKSEKKSLQTKMTPVTFEESHTKIQDKISEKNSLKDLTTTSNHQNPTESKEMMPEQKEMETGKEGLVSPKSKPLGAPVINEYADAQLRNLVRRMHQRTILYKKKLAEGDISSPEASPQTAKPTAVPLIQESNAKPKEEHYYHILCFKFQKMPLTEYLKRIRLPRSIDSYTDQLYLLWLLLVTIAYNWNCWLIPLRLVFPYQTPDNTHYWFITDVICDIIYLCDMLLIQPRLQFIKGGNIIVDSNELKRHYRSSTKFQLDFVSVMPFDVFYLFFGFNPIFRANRILKYTSFFEFNHHLESIMDKAYVYRVIRTTGYLLFTLHINACIYYWASDYEGIGTTKWVYDGEGNKYLRCYYWAVRSLITIGGLPEPQTTFEIVFQLVNYFSGVFVFSSLIGQMQDVIEAATANQSNFRNSMDHTISYMNTYSIPKSVQNRVRTWYKYTWDSQRILDESDLLSTLPVTMQLALTVDMNFSIISKVDLFKASAFGCDTQMIYDMLLRLKSTVYLPGDFVCKKGEIGKEMYIIKQGEVQVLGGSDGAQVLVTLKAGAVFGEISLLAARGGNRRTANVIAHGFANLLTLDKKTLQEILVHYPDSEKLLMKKASVLLKKKALETEESPPRKGLAFLFQPKQKTPKMFKALLGSAGKAGLTRLLKMKREQIIQMKKLSSIYLDKFTKSDRAKTITQGKNENSKEGEGKGRKSEDKRREPVEKTLDSSKYKANSITAEEMPQSIRRAALPRGTTRRSLIISMAPSVEAGEEVLMIEVKEKAKQ</sequence>
<dbReference type="FunFam" id="2.60.120.10:FF:000020">
    <property type="entry name" value="Cyclic nucleotide-gated channel beta 3"/>
    <property type="match status" value="1"/>
</dbReference>
<keyword evidence="13" id="KW-0407">Ion channel</keyword>
<evidence type="ECO:0000256" key="14">
    <source>
        <dbReference type="ARBA" id="ARBA00023305"/>
    </source>
</evidence>
<evidence type="ECO:0000256" key="22">
    <source>
        <dbReference type="SAM" id="Phobius"/>
    </source>
</evidence>
<comment type="catalytic activity">
    <reaction evidence="16">
        <text>Na(+)(in) = Na(+)(out)</text>
        <dbReference type="Rhea" id="RHEA:34963"/>
        <dbReference type="ChEBI" id="CHEBI:29101"/>
    </reaction>
</comment>
<feature type="compositionally biased region" description="Basic and acidic residues" evidence="21">
    <location>
        <begin position="36"/>
        <end position="46"/>
    </location>
</feature>
<evidence type="ECO:0000256" key="13">
    <source>
        <dbReference type="ARBA" id="ARBA00023303"/>
    </source>
</evidence>
<dbReference type="PROSITE" id="PS00888">
    <property type="entry name" value="CNMP_BINDING_1"/>
    <property type="match status" value="1"/>
</dbReference>
<dbReference type="GO" id="GO:0005222">
    <property type="term" value="F:intracellularly cAMP-activated cation channel activity"/>
    <property type="evidence" value="ECO:0007669"/>
    <property type="project" value="TreeGrafter"/>
</dbReference>
<comment type="catalytic activity">
    <reaction evidence="1">
        <text>NH4(+)(in) = NH4(+)(out)</text>
        <dbReference type="Rhea" id="RHEA:28747"/>
        <dbReference type="ChEBI" id="CHEBI:28938"/>
    </reaction>
</comment>
<evidence type="ECO:0000256" key="7">
    <source>
        <dbReference type="ARBA" id="ARBA00022741"/>
    </source>
</evidence>
<evidence type="ECO:0000256" key="9">
    <source>
        <dbReference type="ARBA" id="ARBA00022992"/>
    </source>
</evidence>
<feature type="region of interest" description="Disordered" evidence="21">
    <location>
        <begin position="719"/>
        <end position="775"/>
    </location>
</feature>
<dbReference type="GO" id="GO:0007601">
    <property type="term" value="P:visual perception"/>
    <property type="evidence" value="ECO:0007669"/>
    <property type="project" value="UniProtKB-KW"/>
</dbReference>
<feature type="transmembrane region" description="Helical" evidence="22">
    <location>
        <begin position="295"/>
        <end position="314"/>
    </location>
</feature>
<comment type="subcellular location">
    <subcellularLocation>
        <location evidence="2">Membrane</location>
        <topology evidence="2">Multi-pass membrane protein</topology>
    </subcellularLocation>
</comment>
<dbReference type="InterPro" id="IPR000595">
    <property type="entry name" value="cNMP-bd_dom"/>
</dbReference>
<evidence type="ECO:0000256" key="21">
    <source>
        <dbReference type="SAM" id="MobiDB-lite"/>
    </source>
</evidence>
<evidence type="ECO:0000313" key="24">
    <source>
        <dbReference type="EMBL" id="KAF0877485.1"/>
    </source>
</evidence>
<keyword evidence="3" id="KW-0813">Transport</keyword>
<dbReference type="GO" id="GO:0005223">
    <property type="term" value="F:intracellularly cGMP-activated cation channel activity"/>
    <property type="evidence" value="ECO:0007669"/>
    <property type="project" value="TreeGrafter"/>
</dbReference>
<dbReference type="InterPro" id="IPR005821">
    <property type="entry name" value="Ion_trans_dom"/>
</dbReference>
<reference evidence="24 25" key="1">
    <citation type="submission" date="2019-11" db="EMBL/GenBank/DDBJ databases">
        <authorList>
            <person name="Yang C."/>
            <person name="Li F."/>
        </authorList>
    </citation>
    <scope>NUCLEOTIDE SEQUENCE [LARGE SCALE GENOMIC DNA]</scope>
    <source>
        <strain evidence="24">KB4526</strain>
        <tissue evidence="24">Muscle</tissue>
    </source>
</reference>
<organism evidence="24 25">
    <name type="scientific">Crocuta crocuta</name>
    <name type="common">Spotted hyena</name>
    <dbReference type="NCBI Taxonomy" id="9678"/>
    <lineage>
        <taxon>Eukaryota</taxon>
        <taxon>Metazoa</taxon>
        <taxon>Chordata</taxon>
        <taxon>Craniata</taxon>
        <taxon>Vertebrata</taxon>
        <taxon>Euteleostomi</taxon>
        <taxon>Mammalia</taxon>
        <taxon>Eutheria</taxon>
        <taxon>Laurasiatheria</taxon>
        <taxon>Carnivora</taxon>
        <taxon>Feliformia</taxon>
        <taxon>Hyaenidae</taxon>
        <taxon>Crocuta</taxon>
    </lineage>
</organism>